<sequence>LHTSAAHRAITNFQMPAMSPTMTEGGISSWKVKEGQSFAAGDVLLEIETDKATIDVEAPEDGVMGKIVAQDGAKNIPVGKIIALLVEEGDDISNLEVPREESAPVTASSTPSMPPPSQTSSAAAGPGQPKRTMHIEADRLFPSVMRLMQEHDFSLDKVKGTGLRGMITKGDVLAFLGKASSPTGTFKETRPIDAPAPKAVSIAKPEKPFDGAAVRRLIVEGMQARSLKARNTAAPQLASDFDSIIADYLPPPPLAPS</sequence>
<evidence type="ECO:0000313" key="2">
    <source>
        <dbReference type="Proteomes" id="UP000814128"/>
    </source>
</evidence>
<gene>
    <name evidence="1" type="ORF">K488DRAFT_29309</name>
</gene>
<reference evidence="1" key="1">
    <citation type="submission" date="2021-02" db="EMBL/GenBank/DDBJ databases">
        <authorList>
            <consortium name="DOE Joint Genome Institute"/>
            <person name="Ahrendt S."/>
            <person name="Looney B.P."/>
            <person name="Miyauchi S."/>
            <person name="Morin E."/>
            <person name="Drula E."/>
            <person name="Courty P.E."/>
            <person name="Chicoki N."/>
            <person name="Fauchery L."/>
            <person name="Kohler A."/>
            <person name="Kuo A."/>
            <person name="Labutti K."/>
            <person name="Pangilinan J."/>
            <person name="Lipzen A."/>
            <person name="Riley R."/>
            <person name="Andreopoulos W."/>
            <person name="He G."/>
            <person name="Johnson J."/>
            <person name="Barry K.W."/>
            <person name="Grigoriev I.V."/>
            <person name="Nagy L."/>
            <person name="Hibbett D."/>
            <person name="Henrissat B."/>
            <person name="Matheny P.B."/>
            <person name="Labbe J."/>
            <person name="Martin F."/>
        </authorList>
    </citation>
    <scope>NUCLEOTIDE SEQUENCE</scope>
    <source>
        <strain evidence="1">EC-137</strain>
    </source>
</reference>
<comment type="caution">
    <text evidence="1">The sequence shown here is derived from an EMBL/GenBank/DDBJ whole genome shotgun (WGS) entry which is preliminary data.</text>
</comment>
<proteinExistence type="predicted"/>
<protein>
    <submittedName>
        <fullName evidence="1">Single hybrid motif-containing protein</fullName>
    </submittedName>
</protein>
<evidence type="ECO:0000313" key="1">
    <source>
        <dbReference type="EMBL" id="KAI0029332.1"/>
    </source>
</evidence>
<name>A0ACB8QCE6_9AGAM</name>
<reference evidence="1" key="2">
    <citation type="journal article" date="2022" name="New Phytol.">
        <title>Evolutionary transition to the ectomycorrhizal habit in the genomes of a hyperdiverse lineage of mushroom-forming fungi.</title>
        <authorList>
            <person name="Looney B."/>
            <person name="Miyauchi S."/>
            <person name="Morin E."/>
            <person name="Drula E."/>
            <person name="Courty P.E."/>
            <person name="Kohler A."/>
            <person name="Kuo A."/>
            <person name="LaButti K."/>
            <person name="Pangilinan J."/>
            <person name="Lipzen A."/>
            <person name="Riley R."/>
            <person name="Andreopoulos W."/>
            <person name="He G."/>
            <person name="Johnson J."/>
            <person name="Nolan M."/>
            <person name="Tritt A."/>
            <person name="Barry K.W."/>
            <person name="Grigoriev I.V."/>
            <person name="Nagy L.G."/>
            <person name="Hibbett D."/>
            <person name="Henrissat B."/>
            <person name="Matheny P.B."/>
            <person name="Labbe J."/>
            <person name="Martin F.M."/>
        </authorList>
    </citation>
    <scope>NUCLEOTIDE SEQUENCE</scope>
    <source>
        <strain evidence="1">EC-137</strain>
    </source>
</reference>
<feature type="non-terminal residue" evidence="1">
    <location>
        <position position="1"/>
    </location>
</feature>
<dbReference type="EMBL" id="MU273683">
    <property type="protein sequence ID" value="KAI0029332.1"/>
    <property type="molecule type" value="Genomic_DNA"/>
</dbReference>
<dbReference type="Proteomes" id="UP000814128">
    <property type="component" value="Unassembled WGS sequence"/>
</dbReference>
<organism evidence="1 2">
    <name type="scientific">Vararia minispora EC-137</name>
    <dbReference type="NCBI Taxonomy" id="1314806"/>
    <lineage>
        <taxon>Eukaryota</taxon>
        <taxon>Fungi</taxon>
        <taxon>Dikarya</taxon>
        <taxon>Basidiomycota</taxon>
        <taxon>Agaricomycotina</taxon>
        <taxon>Agaricomycetes</taxon>
        <taxon>Russulales</taxon>
        <taxon>Lachnocladiaceae</taxon>
        <taxon>Vararia</taxon>
    </lineage>
</organism>
<accession>A0ACB8QCE6</accession>
<keyword evidence="2" id="KW-1185">Reference proteome</keyword>
<feature type="non-terminal residue" evidence="1">
    <location>
        <position position="257"/>
    </location>
</feature>